<evidence type="ECO:0000313" key="3">
    <source>
        <dbReference type="Proteomes" id="UP000244066"/>
    </source>
</evidence>
<dbReference type="SUPFAM" id="SSF53067">
    <property type="entry name" value="Actin-like ATPase domain"/>
    <property type="match status" value="1"/>
</dbReference>
<dbReference type="Pfam" id="PF17651">
    <property type="entry name" value="Raco_middle"/>
    <property type="match status" value="1"/>
</dbReference>
<dbReference type="SUPFAM" id="SSF54292">
    <property type="entry name" value="2Fe-2S ferredoxin-like"/>
    <property type="match status" value="1"/>
</dbReference>
<comment type="caution">
    <text evidence="2">The sequence shown here is derived from an EMBL/GenBank/DDBJ whole genome shotgun (WGS) entry which is preliminary data.</text>
</comment>
<dbReference type="InterPro" id="IPR043129">
    <property type="entry name" value="ATPase_NBD"/>
</dbReference>
<dbReference type="CDD" id="cd00207">
    <property type="entry name" value="fer2"/>
    <property type="match status" value="1"/>
</dbReference>
<dbReference type="AlphaFoldDB" id="A0A2R7Y9K9"/>
<name>A0A2R7Y9K9_9ARCH</name>
<dbReference type="InterPro" id="IPR027980">
    <property type="entry name" value="RACo_C"/>
</dbReference>
<evidence type="ECO:0000313" key="2">
    <source>
        <dbReference type="EMBL" id="PUA34231.1"/>
    </source>
</evidence>
<dbReference type="PANTHER" id="PTHR42895">
    <property type="entry name" value="IRON-SULFUR CLUSTER-BINDING PROTEIN-RELATED"/>
    <property type="match status" value="1"/>
</dbReference>
<dbReference type="Gene3D" id="3.10.20.30">
    <property type="match status" value="1"/>
</dbReference>
<dbReference type="EMBL" id="NDWU01000002">
    <property type="protein sequence ID" value="PUA34231.1"/>
    <property type="molecule type" value="Genomic_DNA"/>
</dbReference>
<dbReference type="PANTHER" id="PTHR42895:SF2">
    <property type="entry name" value="IRON-SULFUR CLUSTER PROTEIN"/>
    <property type="match status" value="1"/>
</dbReference>
<dbReference type="GO" id="GO:0051536">
    <property type="term" value="F:iron-sulfur cluster binding"/>
    <property type="evidence" value="ECO:0007669"/>
    <property type="project" value="InterPro"/>
</dbReference>
<dbReference type="Proteomes" id="UP000244066">
    <property type="component" value="Unassembled WGS sequence"/>
</dbReference>
<reference evidence="2 3" key="1">
    <citation type="submission" date="2017-04" db="EMBL/GenBank/DDBJ databases">
        <title>Draft Aigarchaeota genome from a New Zealand hot spring.</title>
        <authorList>
            <person name="Reysenbach A.-L."/>
            <person name="Donaho J.A."/>
            <person name="Gerhart J."/>
            <person name="Kelley J.F."/>
            <person name="Kouba K."/>
            <person name="Podar M."/>
            <person name="Stott M."/>
        </authorList>
    </citation>
    <scope>NUCLEOTIDE SEQUENCE [LARGE SCALE GENOMIC DNA]</scope>
    <source>
        <strain evidence="2">NZ13_MG1</strain>
    </source>
</reference>
<dbReference type="InterPro" id="IPR041414">
    <property type="entry name" value="Raco-like_middle"/>
</dbReference>
<dbReference type="InterPro" id="IPR042259">
    <property type="entry name" value="Raco-like_middle_sf"/>
</dbReference>
<dbReference type="InterPro" id="IPR012675">
    <property type="entry name" value="Beta-grasp_dom_sf"/>
</dbReference>
<dbReference type="PROSITE" id="PS51085">
    <property type="entry name" value="2FE2S_FER_2"/>
    <property type="match status" value="1"/>
</dbReference>
<dbReference type="Gene3D" id="3.30.420.480">
    <property type="entry name" value="Domain of unknown function (DUF4445)"/>
    <property type="match status" value="1"/>
</dbReference>
<dbReference type="InterPro" id="IPR001041">
    <property type="entry name" value="2Fe-2S_ferredoxin-type"/>
</dbReference>
<dbReference type="InterPro" id="IPR036010">
    <property type="entry name" value="2Fe-2S_ferredoxin-like_sf"/>
</dbReference>
<gene>
    <name evidence="2" type="ORF">B9J98_01175</name>
</gene>
<sequence>MVTVSFMPEGKRAEAKIGESLLEVARRSGVDIIGPCNGRALCGKCTVKIINGSDSVSAATEEEKAVLTPRKLNEGYRLSCRCRVVREGAISVFVPSESRSGEYVLLVEGEVFEERLDPVVRKVRVVLPAKVWGALDEAVASPDLPRRFSLHSLQKLSRMADVGTEKELSFIIHNDEVVDVRENCRPLGFAVDVGTTKVAGYLVDLTSGKTLATVSEINPQIAYGEDVISRIDHALKEGVEVLHRKIVDCINELMKKACDAAGSSVEDVYELVAVGNTVMHHLLLSLEPKRLAYFPYTPTTREPLYVMAESIGIRANAEARLFTPPLIAGYIGSDVVADIIATNVYEEDGPVILVDIGTNTEIVVKGDGRLAACSTASGPAFEGAHIAYGMRAATGAIYRAEVLADGDVKYKVVGNAMPRGITGSAVVDIIAGLFKVGLMDRTGRLNTSAGTRRIRVGATGYPEFVVEYKENTAIGEDITLTQKDIREIQLAKAAIRAGMNILMKRLRVKASEVERLYVAGAFGFFLNPISARTIGLYPEIELSRVRLVGNAAGAGARAMLLSGTLRGIAHDVAKKIEHVELASEQEFQREFMEAIPIPGTEAV</sequence>
<proteinExistence type="predicted"/>
<protein>
    <recommendedName>
        <fullName evidence="1">2Fe-2S ferredoxin-type domain-containing protein</fullName>
    </recommendedName>
</protein>
<dbReference type="Pfam" id="PF14574">
    <property type="entry name" value="RACo_C_ter"/>
    <property type="match status" value="1"/>
</dbReference>
<feature type="domain" description="2Fe-2S ferredoxin-type" evidence="1">
    <location>
        <begin position="2"/>
        <end position="98"/>
    </location>
</feature>
<dbReference type="InterPro" id="IPR052911">
    <property type="entry name" value="Corrinoid_activation_enz"/>
</dbReference>
<organism evidence="2 3">
    <name type="scientific">Candidatus Terraquivivens tikiterensis</name>
    <dbReference type="NCBI Taxonomy" id="1980982"/>
    <lineage>
        <taxon>Archaea</taxon>
        <taxon>Nitrososphaerota</taxon>
        <taxon>Candidatus Wolframiiraptoraceae</taxon>
        <taxon>Candidatus Terraquivivens</taxon>
    </lineage>
</organism>
<evidence type="ECO:0000259" key="1">
    <source>
        <dbReference type="PROSITE" id="PS51085"/>
    </source>
</evidence>
<accession>A0A2R7Y9K9</accession>
<dbReference type="Pfam" id="PF00111">
    <property type="entry name" value="Fer2"/>
    <property type="match status" value="1"/>
</dbReference>